<dbReference type="InterPro" id="IPR032675">
    <property type="entry name" value="LRR_dom_sf"/>
</dbReference>
<proteinExistence type="predicted"/>
<protein>
    <submittedName>
        <fullName evidence="1">Uncharacterized protein</fullName>
    </submittedName>
</protein>
<gene>
    <name evidence="1" type="ORF">CWI37_0041p0010</name>
</gene>
<dbReference type="Gene3D" id="3.80.10.10">
    <property type="entry name" value="Ribonuclease Inhibitor"/>
    <property type="match status" value="1"/>
</dbReference>
<evidence type="ECO:0000313" key="2">
    <source>
        <dbReference type="Proteomes" id="UP000292362"/>
    </source>
</evidence>
<comment type="caution">
    <text evidence="1">The sequence shown here is derived from an EMBL/GenBank/DDBJ whole genome shotgun (WGS) entry which is preliminary data.</text>
</comment>
<reference evidence="1 2" key="1">
    <citation type="submission" date="2017-12" db="EMBL/GenBank/DDBJ databases">
        <authorList>
            <person name="Pombert J.-F."/>
            <person name="Haag K.L."/>
            <person name="Ebert D."/>
        </authorList>
    </citation>
    <scope>NUCLEOTIDE SEQUENCE [LARGE SCALE GENOMIC DNA]</scope>
    <source>
        <strain evidence="1">FI-OER-3-3</strain>
    </source>
</reference>
<name>A0A4Q9LC69_9MICR</name>
<organism evidence="1 2">
    <name type="scientific">Hamiltosporidium tvaerminnensis</name>
    <dbReference type="NCBI Taxonomy" id="1176355"/>
    <lineage>
        <taxon>Eukaryota</taxon>
        <taxon>Fungi</taxon>
        <taxon>Fungi incertae sedis</taxon>
        <taxon>Microsporidia</taxon>
        <taxon>Dubosqiidae</taxon>
        <taxon>Hamiltosporidium</taxon>
    </lineage>
</organism>
<dbReference type="AlphaFoldDB" id="A0A4Q9LC69"/>
<sequence length="713" mass="84997">MIQKLIFSERTIVLYLSEENRASYKEYGLNISNEVLNRCILPIHFDNRKRKKKDFRTSFYPLKLNENETDADKYEQKTRYLPNITIYDFDLFVNILINDNNLKNILKSLMFSVEFSPQDNIYDYKQTILQNISMYHISFDIIFLLTSVFLDLSIYGIDLIPTLLLDTNNEEIYSYYNIEIQKENSILISKNLSRMFSNQNLNNSYSFKILLFFFLKKNFKTAIFRIIPLKNTSLWRLLLMILNSVDQVIFHKLHINKRLISFLNETDILKNLKTVHFWLAESNSNILSYIETILYAPNIFIEYNDCIQQSMYEKIKMKPLSIIKIVRCRLKNRNLYSFRTIPFENIKCLKIKEMELESIFIDCILNLPGIEILYLYDCNIGNYDEFHIYPKNYSITTFSFLGKKMINVNLFYKFMCSMIKLTNLEICNDSLSLLLDKDQNSLFSHIIHLNILDFCCVFKIYTNNNSFYFPFFISEEISVGVGFPAGTLKKIFSIQENLNIKKLLYSENFFDDSDSRALEYLNFLDSIELSSNIVEIRFHELFDINKTYKLKTIELKEMELNFQDIMFISSLNNLEILNLINCGFEKDCYRNIKGNDFKNLKFFYFEYFSFTKNKKIIKHLKEEFSSKRKRESHDEQIESESLNKRTGEIYAKNVAMQALNEKLMKDQIKVLNLWADYFEGYLNEKTKKGKRVRIFKYSSRTYKQHKHIEASTL</sequence>
<dbReference type="VEuPathDB" id="MicrosporidiaDB:CWI37_0041p0010"/>
<evidence type="ECO:0000313" key="1">
    <source>
        <dbReference type="EMBL" id="TBU05176.1"/>
    </source>
</evidence>
<dbReference type="EMBL" id="PITJ01000041">
    <property type="protein sequence ID" value="TBU05176.1"/>
    <property type="molecule type" value="Genomic_DNA"/>
</dbReference>
<accession>A0A4Q9LC69</accession>
<dbReference type="SUPFAM" id="SSF52047">
    <property type="entry name" value="RNI-like"/>
    <property type="match status" value="1"/>
</dbReference>
<dbReference type="Proteomes" id="UP000292362">
    <property type="component" value="Unassembled WGS sequence"/>
</dbReference>